<sequence>MDSQTIVEALFLGLLEGLTEFIPVSSTGHLLLAGHFLGFESNGKTFEVLIQLGAILAILSVYFGRLVKIARNLPSDPKTRRFVTGVLVAFLPAVIIGVLAHDFIKTVLFETPMLICVMLIIGGLILLWVDRLELKPRYTNVMEYPLSLCLKIGLIQCFAMIPGTSRSGATIVGALLLGTDKRSAAEFSFFLAMPTMAGAFAYDLYKNRHILTLNDASLIVVGFIAAFFAGVFVVRYLLDYVSRHGFGLFAWWRLVVGTVGLIALILMR</sequence>
<dbReference type="InterPro" id="IPR003824">
    <property type="entry name" value="UppP"/>
</dbReference>
<feature type="transmembrane region" description="Helical" evidence="14">
    <location>
        <begin position="48"/>
        <end position="70"/>
    </location>
</feature>
<feature type="transmembrane region" description="Helical" evidence="14">
    <location>
        <begin position="217"/>
        <end position="238"/>
    </location>
</feature>
<keyword evidence="14" id="KW-0133">Cell shape</keyword>
<dbReference type="AlphaFoldDB" id="A0A2P7BJR7"/>
<evidence type="ECO:0000313" key="15">
    <source>
        <dbReference type="EMBL" id="PSH66688.1"/>
    </source>
</evidence>
<evidence type="ECO:0000256" key="13">
    <source>
        <dbReference type="ARBA" id="ARBA00047594"/>
    </source>
</evidence>
<dbReference type="NCBIfam" id="NF001390">
    <property type="entry name" value="PRK00281.1-4"/>
    <property type="match status" value="1"/>
</dbReference>
<feature type="transmembrane region" description="Helical" evidence="14">
    <location>
        <begin position="82"/>
        <end position="101"/>
    </location>
</feature>
<keyword evidence="16" id="KW-1185">Reference proteome</keyword>
<feature type="transmembrane region" description="Helical" evidence="14">
    <location>
        <begin position="187"/>
        <end position="205"/>
    </location>
</feature>
<comment type="catalytic activity">
    <reaction evidence="13 14">
        <text>di-trans,octa-cis-undecaprenyl diphosphate + H2O = di-trans,octa-cis-undecaprenyl phosphate + phosphate + H(+)</text>
        <dbReference type="Rhea" id="RHEA:28094"/>
        <dbReference type="ChEBI" id="CHEBI:15377"/>
        <dbReference type="ChEBI" id="CHEBI:15378"/>
        <dbReference type="ChEBI" id="CHEBI:43474"/>
        <dbReference type="ChEBI" id="CHEBI:58405"/>
        <dbReference type="ChEBI" id="CHEBI:60392"/>
        <dbReference type="EC" id="3.6.1.27"/>
    </reaction>
</comment>
<evidence type="ECO:0000256" key="1">
    <source>
        <dbReference type="ARBA" id="ARBA00004651"/>
    </source>
</evidence>
<dbReference type="GO" id="GO:0005886">
    <property type="term" value="C:plasma membrane"/>
    <property type="evidence" value="ECO:0007669"/>
    <property type="project" value="UniProtKB-SubCell"/>
</dbReference>
<reference evidence="16" key="1">
    <citation type="submission" date="2017-11" db="EMBL/GenBank/DDBJ databases">
        <authorList>
            <person name="Kuznetsova I."/>
            <person name="Sazanova A."/>
            <person name="Chirak E."/>
            <person name="Safronova V."/>
            <person name="Willems A."/>
        </authorList>
    </citation>
    <scope>NUCLEOTIDE SEQUENCE [LARGE SCALE GENOMIC DNA]</scope>
    <source>
        <strain evidence="16">STM 196</strain>
    </source>
</reference>
<evidence type="ECO:0000256" key="4">
    <source>
        <dbReference type="ARBA" id="ARBA00021581"/>
    </source>
</evidence>
<evidence type="ECO:0000256" key="2">
    <source>
        <dbReference type="ARBA" id="ARBA00010621"/>
    </source>
</evidence>
<evidence type="ECO:0000256" key="9">
    <source>
        <dbReference type="ARBA" id="ARBA00023136"/>
    </source>
</evidence>
<evidence type="ECO:0000256" key="11">
    <source>
        <dbReference type="ARBA" id="ARBA00032707"/>
    </source>
</evidence>
<dbReference type="EMBL" id="PGGO01000014">
    <property type="protein sequence ID" value="PSH66688.1"/>
    <property type="molecule type" value="Genomic_DNA"/>
</dbReference>
<dbReference type="NCBIfam" id="TIGR00753">
    <property type="entry name" value="undec_PP_bacA"/>
    <property type="match status" value="1"/>
</dbReference>
<organism evidence="15 16">
    <name type="scientific">Phyllobacterium brassicacearum</name>
    <dbReference type="NCBI Taxonomy" id="314235"/>
    <lineage>
        <taxon>Bacteria</taxon>
        <taxon>Pseudomonadati</taxon>
        <taxon>Pseudomonadota</taxon>
        <taxon>Alphaproteobacteria</taxon>
        <taxon>Hyphomicrobiales</taxon>
        <taxon>Phyllobacteriaceae</taxon>
        <taxon>Phyllobacterium</taxon>
    </lineage>
</organism>
<keyword evidence="7 14" id="KW-0378">Hydrolase</keyword>
<keyword evidence="14" id="KW-0961">Cell wall biogenesis/degradation</keyword>
<keyword evidence="14" id="KW-0573">Peptidoglycan synthesis</keyword>
<dbReference type="PANTHER" id="PTHR30622:SF3">
    <property type="entry name" value="UNDECAPRENYL-DIPHOSPHATASE"/>
    <property type="match status" value="1"/>
</dbReference>
<feature type="transmembrane region" description="Helical" evidence="14">
    <location>
        <begin position="107"/>
        <end position="129"/>
    </location>
</feature>
<evidence type="ECO:0000313" key="16">
    <source>
        <dbReference type="Proteomes" id="UP000241444"/>
    </source>
</evidence>
<comment type="caution">
    <text evidence="15">The sequence shown here is derived from an EMBL/GenBank/DDBJ whole genome shotgun (WGS) entry which is preliminary data.</text>
</comment>
<protein>
    <recommendedName>
        <fullName evidence="4 14">Undecaprenyl-diphosphatase</fullName>
        <ecNumber evidence="3 14">3.6.1.27</ecNumber>
    </recommendedName>
    <alternativeName>
        <fullName evidence="12 14">Bacitracin resistance protein</fullName>
    </alternativeName>
    <alternativeName>
        <fullName evidence="11 14">Undecaprenyl pyrophosphate phosphatase</fullName>
    </alternativeName>
</protein>
<feature type="transmembrane region" description="Helical" evidence="14">
    <location>
        <begin position="250"/>
        <end position="267"/>
    </location>
</feature>
<dbReference type="NCBIfam" id="NF001389">
    <property type="entry name" value="PRK00281.1-2"/>
    <property type="match status" value="1"/>
</dbReference>
<feature type="transmembrane region" description="Helical" evidence="14">
    <location>
        <begin position="141"/>
        <end position="161"/>
    </location>
</feature>
<dbReference type="HAMAP" id="MF_01006">
    <property type="entry name" value="Undec_diphosphatase"/>
    <property type="match status" value="1"/>
</dbReference>
<comment type="function">
    <text evidence="14">Catalyzes the dephosphorylation of undecaprenyl diphosphate (UPP). Confers resistance to bacitracin.</text>
</comment>
<keyword evidence="10 14" id="KW-0046">Antibiotic resistance</keyword>
<keyword evidence="9 14" id="KW-0472">Membrane</keyword>
<dbReference type="OrthoDB" id="9808289at2"/>
<dbReference type="GO" id="GO:0009252">
    <property type="term" value="P:peptidoglycan biosynthetic process"/>
    <property type="evidence" value="ECO:0007669"/>
    <property type="project" value="UniProtKB-KW"/>
</dbReference>
<gene>
    <name evidence="14" type="primary">uppP</name>
    <name evidence="15" type="ORF">CU102_17910</name>
</gene>
<evidence type="ECO:0000256" key="12">
    <source>
        <dbReference type="ARBA" id="ARBA00032932"/>
    </source>
</evidence>
<evidence type="ECO:0000256" key="8">
    <source>
        <dbReference type="ARBA" id="ARBA00022989"/>
    </source>
</evidence>
<evidence type="ECO:0000256" key="5">
    <source>
        <dbReference type="ARBA" id="ARBA00022475"/>
    </source>
</evidence>
<proteinExistence type="inferred from homology"/>
<dbReference type="Pfam" id="PF02673">
    <property type="entry name" value="BacA"/>
    <property type="match status" value="1"/>
</dbReference>
<dbReference type="GO" id="GO:0008360">
    <property type="term" value="P:regulation of cell shape"/>
    <property type="evidence" value="ECO:0007669"/>
    <property type="project" value="UniProtKB-KW"/>
</dbReference>
<keyword evidence="6 14" id="KW-0812">Transmembrane</keyword>
<evidence type="ECO:0000256" key="6">
    <source>
        <dbReference type="ARBA" id="ARBA00022692"/>
    </source>
</evidence>
<evidence type="ECO:0000256" key="7">
    <source>
        <dbReference type="ARBA" id="ARBA00022801"/>
    </source>
</evidence>
<keyword evidence="5 14" id="KW-1003">Cell membrane</keyword>
<dbReference type="GO" id="GO:0046677">
    <property type="term" value="P:response to antibiotic"/>
    <property type="evidence" value="ECO:0007669"/>
    <property type="project" value="UniProtKB-UniRule"/>
</dbReference>
<dbReference type="RefSeq" id="WP_106712470.1">
    <property type="nucleotide sequence ID" value="NZ_PGGO01000014.1"/>
</dbReference>
<evidence type="ECO:0000256" key="3">
    <source>
        <dbReference type="ARBA" id="ARBA00012374"/>
    </source>
</evidence>
<comment type="similarity">
    <text evidence="2 14">Belongs to the UppP family.</text>
</comment>
<dbReference type="PANTHER" id="PTHR30622">
    <property type="entry name" value="UNDECAPRENYL-DIPHOSPHATASE"/>
    <property type="match status" value="1"/>
</dbReference>
<comment type="miscellaneous">
    <text evidence="14">Bacitracin is thought to be involved in the inhibition of peptidoglycan synthesis by sequestering undecaprenyl diphosphate, thereby reducing the pool of lipid carrier available.</text>
</comment>
<evidence type="ECO:0000256" key="14">
    <source>
        <dbReference type="HAMAP-Rule" id="MF_01006"/>
    </source>
</evidence>
<keyword evidence="8 14" id="KW-1133">Transmembrane helix</keyword>
<evidence type="ECO:0000256" key="10">
    <source>
        <dbReference type="ARBA" id="ARBA00023251"/>
    </source>
</evidence>
<dbReference type="EC" id="3.6.1.27" evidence="3 14"/>
<comment type="subcellular location">
    <subcellularLocation>
        <location evidence="1 14">Cell membrane</location>
        <topology evidence="1 14">Multi-pass membrane protein</topology>
    </subcellularLocation>
</comment>
<name>A0A2P7BJR7_9HYPH</name>
<accession>A0A2P7BJR7</accession>
<dbReference type="GO" id="GO:0071555">
    <property type="term" value="P:cell wall organization"/>
    <property type="evidence" value="ECO:0007669"/>
    <property type="project" value="UniProtKB-KW"/>
</dbReference>
<dbReference type="Proteomes" id="UP000241444">
    <property type="component" value="Unassembled WGS sequence"/>
</dbReference>
<dbReference type="GO" id="GO:0050380">
    <property type="term" value="F:undecaprenyl-diphosphatase activity"/>
    <property type="evidence" value="ECO:0007669"/>
    <property type="project" value="UniProtKB-UniRule"/>
</dbReference>